<sequence length="462" mass="51481">MDVKNLFISNYPGKYVQAVADGAANQRPYRGGGPLFVAGALAGAFLLSPLALAAQQPAAQPYTSNLGQTCDQNESGVTRFTDMFRCGSVNGSLRTLYFSTHNAYFVKDKNQDTASYGGSIKYQTAPYFGFSAGVSGIFQRGLWHPPVERLVTELGPNQTNVGEAYLRWQYRDFSITAGNQRVDMPFISDYDWRITPILFRAVDMHWGDKTDFLHASKIYRYKPWRTDQFLATSSYSEVTEKTSGAWAVGAGRSLKVDDKTLSGQMWYENYADYVTIFYGEGHLQWQEQPWQPDIGVQFIRGAGEGKQLMGKVDNTSYGLQLAVAPTPKIKWSLNYNHMAASGDAYLNGALVTPYSHSTSSGKYFAQPYFTSTQDLGTGNAYSTRISYQAMPALTIGSYYSFMDLKKKAGASSINQSEYVIFGIYNFSGALKGLSLSNFLGVQTSPQYDYSFWQNRVALQYKF</sequence>
<comment type="similarity">
    <text evidence="1">Belongs to the outer membrane porin (Opr) (TC 1.B.25) family.</text>
</comment>
<evidence type="ECO:0000313" key="4">
    <source>
        <dbReference type="EMBL" id="KAA9002804.1"/>
    </source>
</evidence>
<gene>
    <name evidence="4" type="ORF">FJU30_02080</name>
    <name evidence="5" type="ORF">FJU30_02685</name>
</gene>
<dbReference type="EMBL" id="VYKJ01000001">
    <property type="protein sequence ID" value="KAA9002804.1"/>
    <property type="molecule type" value="Genomic_DNA"/>
</dbReference>
<dbReference type="InterPro" id="IPR023614">
    <property type="entry name" value="Porin_dom_sf"/>
</dbReference>
<dbReference type="SUPFAM" id="SSF56935">
    <property type="entry name" value="Porins"/>
    <property type="match status" value="1"/>
</dbReference>
<dbReference type="InterPro" id="IPR005318">
    <property type="entry name" value="OM_porin_bac"/>
</dbReference>
<evidence type="ECO:0000313" key="6">
    <source>
        <dbReference type="Proteomes" id="UP000335415"/>
    </source>
</evidence>
<dbReference type="GO" id="GO:0016020">
    <property type="term" value="C:membrane"/>
    <property type="evidence" value="ECO:0007669"/>
    <property type="project" value="InterPro"/>
</dbReference>
<dbReference type="EMBL" id="VYKJ01000001">
    <property type="protein sequence ID" value="KAA9002909.1"/>
    <property type="molecule type" value="Genomic_DNA"/>
</dbReference>
<comment type="caution">
    <text evidence="5">The sequence shown here is derived from an EMBL/GenBank/DDBJ whole genome shotgun (WGS) entry which is preliminary data.</text>
</comment>
<evidence type="ECO:0000313" key="5">
    <source>
        <dbReference type="EMBL" id="KAA9002909.1"/>
    </source>
</evidence>
<dbReference type="Gene3D" id="2.40.160.10">
    <property type="entry name" value="Porin"/>
    <property type="match status" value="1"/>
</dbReference>
<name>A0A5J5G6U7_9GAMM</name>
<dbReference type="OrthoDB" id="9146693at2"/>
<protein>
    <submittedName>
        <fullName evidence="5">Outer membrane porin, OprD family</fullName>
    </submittedName>
</protein>
<dbReference type="Proteomes" id="UP000335415">
    <property type="component" value="Unassembled WGS sequence"/>
</dbReference>
<dbReference type="Pfam" id="PF03573">
    <property type="entry name" value="OprD"/>
    <property type="match status" value="1"/>
</dbReference>
<keyword evidence="3" id="KW-0732">Signal</keyword>
<keyword evidence="2" id="KW-0813">Transport</keyword>
<organism evidence="5 6">
    <name type="scientific">Affinibrenneria salicis</name>
    <dbReference type="NCBI Taxonomy" id="2590031"/>
    <lineage>
        <taxon>Bacteria</taxon>
        <taxon>Pseudomonadati</taxon>
        <taxon>Pseudomonadota</taxon>
        <taxon>Gammaproteobacteria</taxon>
        <taxon>Enterobacterales</taxon>
        <taxon>Pectobacteriaceae</taxon>
        <taxon>Affinibrenneria</taxon>
    </lineage>
</organism>
<accession>A0A5J5G6U7</accession>
<evidence type="ECO:0000256" key="1">
    <source>
        <dbReference type="ARBA" id="ARBA00009075"/>
    </source>
</evidence>
<proteinExistence type="inferred from homology"/>
<reference evidence="5 6" key="1">
    <citation type="submission" date="2019-09" db="EMBL/GenBank/DDBJ databases">
        <authorList>
            <person name="Li Y."/>
        </authorList>
    </citation>
    <scope>NUCLEOTIDE SEQUENCE [LARGE SCALE GENOMIC DNA]</scope>
    <source>
        <strain evidence="5 6">L3-3HA</strain>
    </source>
</reference>
<keyword evidence="6" id="KW-1185">Reference proteome</keyword>
<evidence type="ECO:0000256" key="2">
    <source>
        <dbReference type="ARBA" id="ARBA00022448"/>
    </source>
</evidence>
<evidence type="ECO:0000256" key="3">
    <source>
        <dbReference type="ARBA" id="ARBA00022729"/>
    </source>
</evidence>
<dbReference type="AlphaFoldDB" id="A0A5J5G6U7"/>